<name>A0A5C7FGV7_9BACI</name>
<dbReference type="RefSeq" id="WP_147803038.1">
    <property type="nucleotide sequence ID" value="NZ_CP144914.1"/>
</dbReference>
<keyword evidence="2" id="KW-1185">Reference proteome</keyword>
<dbReference type="AlphaFoldDB" id="A0A5C7FGV7"/>
<organism evidence="1 2">
    <name type="scientific">Alkalicoccus halolimnae</name>
    <dbReference type="NCBI Taxonomy" id="1667239"/>
    <lineage>
        <taxon>Bacteria</taxon>
        <taxon>Bacillati</taxon>
        <taxon>Bacillota</taxon>
        <taxon>Bacilli</taxon>
        <taxon>Bacillales</taxon>
        <taxon>Bacillaceae</taxon>
        <taxon>Alkalicoccus</taxon>
    </lineage>
</organism>
<protein>
    <submittedName>
        <fullName evidence="1">YpmS family protein</fullName>
    </submittedName>
</protein>
<gene>
    <name evidence="1" type="ORF">FTX54_006475</name>
</gene>
<dbReference type="Pfam" id="PF09911">
    <property type="entry name" value="DUF2140"/>
    <property type="match status" value="1"/>
</dbReference>
<dbReference type="EMBL" id="CP144914">
    <property type="protein sequence ID" value="WWD81191.1"/>
    <property type="molecule type" value="Genomic_DNA"/>
</dbReference>
<reference evidence="1 2" key="1">
    <citation type="submission" date="2024-01" db="EMBL/GenBank/DDBJ databases">
        <title>Complete Genome Sequence of Alkalicoccus halolimnae BZ-SZ-XJ29T, a Moderately Halophilic Bacterium Isolated from a Salt Lake.</title>
        <authorList>
            <person name="Zhao B."/>
        </authorList>
    </citation>
    <scope>NUCLEOTIDE SEQUENCE [LARGE SCALE GENOMIC DNA]</scope>
    <source>
        <strain evidence="1 2">BZ-SZ-XJ29</strain>
    </source>
</reference>
<evidence type="ECO:0000313" key="1">
    <source>
        <dbReference type="EMBL" id="WWD81191.1"/>
    </source>
</evidence>
<dbReference type="Proteomes" id="UP000321816">
    <property type="component" value="Chromosome"/>
</dbReference>
<accession>A0A5C7FGV7</accession>
<dbReference type="InterPro" id="IPR018672">
    <property type="entry name" value="DUF2140"/>
</dbReference>
<sequence length="189" mass="21382">MNKWKAAFFVLSGVILLTAAGGWLWINQALQSDTEEVFTAPDRSEVGGPSFIVSSSREDADAWLQRELEEENLEDFELIIDDAVYFQSTITALGLDIPVEVRFNPEVTEDGNIWLREDGFQVGLVELPSSRIFTLIGDNVDLPEWISVVGEESSLYMDLRELDTEEYVIQARELDLEENNIEFQITAAE</sequence>
<dbReference type="OrthoDB" id="2412610at2"/>
<dbReference type="KEGG" id="ahal:FTX54_006475"/>
<evidence type="ECO:0000313" key="2">
    <source>
        <dbReference type="Proteomes" id="UP000321816"/>
    </source>
</evidence>
<proteinExistence type="predicted"/>